<dbReference type="GO" id="GO:0016887">
    <property type="term" value="F:ATP hydrolysis activity"/>
    <property type="evidence" value="ECO:0007669"/>
    <property type="project" value="InterPro"/>
</dbReference>
<dbReference type="InterPro" id="IPR003111">
    <property type="entry name" value="Lon_prtase_N"/>
</dbReference>
<dbReference type="PROSITE" id="PS51787">
    <property type="entry name" value="LON_N"/>
    <property type="match status" value="1"/>
</dbReference>
<dbReference type="InterPro" id="IPR020568">
    <property type="entry name" value="Ribosomal_Su5_D2-typ_SF"/>
</dbReference>
<keyword evidence="2 8" id="KW-0547">Nucleotide-binding</keyword>
<dbReference type="VEuPathDB" id="FungiDB:AWRI3580_g3745"/>
<evidence type="ECO:0000256" key="6">
    <source>
        <dbReference type="ARBA" id="ARBA00050665"/>
    </source>
</evidence>
<evidence type="ECO:0000256" key="8">
    <source>
        <dbReference type="RuleBase" id="RU000591"/>
    </source>
</evidence>
<keyword evidence="5 8" id="KW-0067">ATP-binding</keyword>
<evidence type="ECO:0000313" key="13">
    <source>
        <dbReference type="EMBL" id="OEJ82784.1"/>
    </source>
</evidence>
<feature type="active site" evidence="7">
    <location>
        <position position="949"/>
    </location>
</feature>
<gene>
    <name evidence="13" type="ORF">AWRI3580_g3745</name>
</gene>
<dbReference type="NCBIfam" id="TIGR00763">
    <property type="entry name" value="lon"/>
    <property type="match status" value="1"/>
</dbReference>
<evidence type="ECO:0000313" key="14">
    <source>
        <dbReference type="Proteomes" id="UP000095358"/>
    </source>
</evidence>
<dbReference type="InterPro" id="IPR027417">
    <property type="entry name" value="P-loop_NTPase"/>
</dbReference>
<dbReference type="Pfam" id="PF02190">
    <property type="entry name" value="LON_substr_bdg"/>
    <property type="match status" value="1"/>
</dbReference>
<sequence length="1066" mass="119406">MKSANKLLKSKIINHGGKRFITLDVITANNTIKIQLQNTPKSNHTIKNAVNKQRNVNLQSLRSFSQTPSLMNKDDKDNKKDNEVNEEDLIKIKEMTGFKESNHTLKEKDSSKTKSSGSGEGPEDHIPSVYPPVMALRIYKQPLLPGLAKPLVVSDPEIVETLTKCIENNQFYVSVFLNKDKDGKSNGKFDKEHADRFTSMDDVYNVGTICEISHVYESQSATSTLLLYPHNRVKLSEIIKVPELEEKSLSEEIAKLKENEGKADLPIDEDESFLMKENVTVAKVSVLNDNELESNPTIRALTSEILKSLKSCASVNFPLREEISALAEALDSLSSNQDKHPGKIADFAANVTASSPEEIQGVLEELDIEKRLLKALELVKQEMMNAELQTKLSKSMDERIRKRQHESLLYDQMKAIKAELGIDDGKPKVIEKLAKKASEIKLPEHVQVVFNEEMDKMKTMETSTEFTNTRNYVEWILNIPWNQYSKDQFDVKKARQILDKKHYGMQDVKDRILEFIAVSKLQGKSKGQIVCLVGPPGVGKTSIGKCIAESLNRKFYRFAVGGLSDISEIKGHRRTYVGALPGRLIEGLKQAKTMNPLIMIDEIDKIAENGIRGSPSSALLEALDPEQNDSFMDHYIDIPVDFSKVLFICTANSLSTIPRPLLDRMEVIEVSGYTQYEKLEITKRYIEPSSKKKHGLKNVDIQMEEDAIKELLKGYCPESGVRTLKQHVDKIYRKLAFKIVEEHPEPEVSSKDETSHVKELAEKTAGEIEKETEDKVTTMLDSIDKKTVSNQTTAATESSKKTDDDEDEVKIEIVEGDENAAASKFEIPSDYSRTVKKEDLKDLVGTPYFTKDRIYEQPPVGVIPGLAAGSMGGSLLYVESCITQPLIYSSSPHYQATGSLKDVIKESTDIAYSFSKMYLAKKFPHNRFFEKANIHTHFPAGAVPKDGPSAGVTITTSLLSLALNKPIVNTVAMTGEISLTGKVGAIGGLKEKTMAAKRSGMTEIIFPKDNLAQWDEIPDIVKEGIQARPVDFYEEIYDYLFGKVTVDEGNTVWKKDFDVIDKKKKK</sequence>
<comment type="similarity">
    <text evidence="7 8">Belongs to the peptidase S16 family.</text>
</comment>
<dbReference type="EMBL" id="LPNN01000009">
    <property type="protein sequence ID" value="OEJ82784.1"/>
    <property type="molecule type" value="Genomic_DNA"/>
</dbReference>
<keyword evidence="14" id="KW-1185">Reference proteome</keyword>
<dbReference type="InterPro" id="IPR004815">
    <property type="entry name" value="Lon_bac/euk-typ"/>
</dbReference>
<dbReference type="GO" id="GO:0005524">
    <property type="term" value="F:ATP binding"/>
    <property type="evidence" value="ECO:0007669"/>
    <property type="project" value="UniProtKB-KW"/>
</dbReference>
<evidence type="ECO:0000259" key="11">
    <source>
        <dbReference type="PROSITE" id="PS51786"/>
    </source>
</evidence>
<evidence type="ECO:0000256" key="3">
    <source>
        <dbReference type="ARBA" id="ARBA00022801"/>
    </source>
</evidence>
<dbReference type="PROSITE" id="PS51786">
    <property type="entry name" value="LON_PROTEOLYTIC"/>
    <property type="match status" value="1"/>
</dbReference>
<proteinExistence type="inferred from homology"/>
<dbReference type="InterPro" id="IPR054594">
    <property type="entry name" value="Lon_lid"/>
</dbReference>
<feature type="domain" description="Lon proteolytic" evidence="11">
    <location>
        <begin position="857"/>
        <end position="1043"/>
    </location>
</feature>
<dbReference type="SMART" id="SM00382">
    <property type="entry name" value="AAA"/>
    <property type="match status" value="1"/>
</dbReference>
<evidence type="ECO:0000256" key="9">
    <source>
        <dbReference type="RuleBase" id="RU000592"/>
    </source>
</evidence>
<dbReference type="SMART" id="SM00464">
    <property type="entry name" value="LON"/>
    <property type="match status" value="1"/>
</dbReference>
<dbReference type="Pfam" id="PF00004">
    <property type="entry name" value="AAA"/>
    <property type="match status" value="1"/>
</dbReference>
<feature type="domain" description="Lon N-terminal" evidence="12">
    <location>
        <begin position="131"/>
        <end position="383"/>
    </location>
</feature>
<dbReference type="Pfam" id="PF22667">
    <property type="entry name" value="Lon_lid"/>
    <property type="match status" value="1"/>
</dbReference>
<dbReference type="InterPro" id="IPR003593">
    <property type="entry name" value="AAA+_ATPase"/>
</dbReference>
<dbReference type="GO" id="GO:0051131">
    <property type="term" value="P:chaperone-mediated protein complex assembly"/>
    <property type="evidence" value="ECO:0007669"/>
    <property type="project" value="TreeGrafter"/>
</dbReference>
<feature type="unsure residue" description="D or N" evidence="13">
    <location>
        <position position="784"/>
    </location>
</feature>
<dbReference type="SUPFAM" id="SSF54211">
    <property type="entry name" value="Ribosomal protein S5 domain 2-like"/>
    <property type="match status" value="1"/>
</dbReference>
<dbReference type="InterPro" id="IPR046336">
    <property type="entry name" value="Lon_prtase_N_sf"/>
</dbReference>
<dbReference type="SUPFAM" id="SSF52540">
    <property type="entry name" value="P-loop containing nucleoside triphosphate hydrolases"/>
    <property type="match status" value="1"/>
</dbReference>
<dbReference type="InterPro" id="IPR008269">
    <property type="entry name" value="Lon_proteolytic"/>
</dbReference>
<evidence type="ECO:0000256" key="4">
    <source>
        <dbReference type="ARBA" id="ARBA00022825"/>
    </source>
</evidence>
<dbReference type="InterPro" id="IPR003959">
    <property type="entry name" value="ATPase_AAA_core"/>
</dbReference>
<dbReference type="GO" id="GO:0005759">
    <property type="term" value="C:mitochondrial matrix"/>
    <property type="evidence" value="ECO:0007669"/>
    <property type="project" value="TreeGrafter"/>
</dbReference>
<dbReference type="Gene3D" id="2.30.130.40">
    <property type="entry name" value="LON domain-like"/>
    <property type="match status" value="1"/>
</dbReference>
<dbReference type="GO" id="GO:0003697">
    <property type="term" value="F:single-stranded DNA binding"/>
    <property type="evidence" value="ECO:0007669"/>
    <property type="project" value="TreeGrafter"/>
</dbReference>
<dbReference type="InterPro" id="IPR008268">
    <property type="entry name" value="Peptidase_S16_AS"/>
</dbReference>
<comment type="catalytic activity">
    <reaction evidence="6">
        <text>Hydrolysis of proteins in presence of ATP.</text>
        <dbReference type="EC" id="3.4.21.53"/>
    </reaction>
</comment>
<dbReference type="GO" id="GO:0007005">
    <property type="term" value="P:mitochondrion organization"/>
    <property type="evidence" value="ECO:0007669"/>
    <property type="project" value="TreeGrafter"/>
</dbReference>
<dbReference type="AlphaFoldDB" id="A0A1E5R7B4"/>
<dbReference type="PANTHER" id="PTHR43718">
    <property type="entry name" value="LON PROTEASE"/>
    <property type="match status" value="1"/>
</dbReference>
<name>A0A1E5R7B4_HANUV</name>
<dbReference type="Gene3D" id="1.10.8.60">
    <property type="match status" value="1"/>
</dbReference>
<dbReference type="Gene3D" id="1.20.5.5270">
    <property type="match status" value="1"/>
</dbReference>
<evidence type="ECO:0000259" key="12">
    <source>
        <dbReference type="PROSITE" id="PS51787"/>
    </source>
</evidence>
<evidence type="ECO:0000256" key="2">
    <source>
        <dbReference type="ARBA" id="ARBA00022741"/>
    </source>
</evidence>
<dbReference type="PROSITE" id="PS01046">
    <property type="entry name" value="LON_SER"/>
    <property type="match status" value="1"/>
</dbReference>
<dbReference type="InterPro" id="IPR027065">
    <property type="entry name" value="Lon_Prtase"/>
</dbReference>
<dbReference type="STRING" id="29833.A0A1E5R7B4"/>
<dbReference type="PRINTS" id="PR00830">
    <property type="entry name" value="ENDOLAPTASE"/>
</dbReference>
<evidence type="ECO:0000256" key="5">
    <source>
        <dbReference type="ARBA" id="ARBA00022840"/>
    </source>
</evidence>
<dbReference type="Gene3D" id="1.20.58.1480">
    <property type="match status" value="1"/>
</dbReference>
<keyword evidence="4 7" id="KW-0720">Serine protease</keyword>
<keyword evidence="3 7" id="KW-0378">Hydrolase</keyword>
<dbReference type="InterPro" id="IPR014721">
    <property type="entry name" value="Ribsml_uS5_D2-typ_fold_subgr"/>
</dbReference>
<accession>A0A1E5R7B4</accession>
<dbReference type="Gene3D" id="3.30.230.10">
    <property type="match status" value="1"/>
</dbReference>
<protein>
    <recommendedName>
        <fullName evidence="9">Lon protease homolog</fullName>
        <ecNumber evidence="9">3.4.21.-</ecNumber>
    </recommendedName>
</protein>
<dbReference type="SUPFAM" id="SSF88697">
    <property type="entry name" value="PUA domain-like"/>
    <property type="match status" value="1"/>
</dbReference>
<evidence type="ECO:0000256" key="10">
    <source>
        <dbReference type="SAM" id="MobiDB-lite"/>
    </source>
</evidence>
<dbReference type="Proteomes" id="UP000095358">
    <property type="component" value="Unassembled WGS sequence"/>
</dbReference>
<feature type="region of interest" description="Disordered" evidence="10">
    <location>
        <begin position="62"/>
        <end position="127"/>
    </location>
</feature>
<reference evidence="14" key="1">
    <citation type="journal article" date="2016" name="Genome Announc.">
        <title>Genome sequences of three species of Hanseniaspora isolated from spontaneous wine fermentations.</title>
        <authorList>
            <person name="Sternes P.R."/>
            <person name="Lee D."/>
            <person name="Kutyna D.R."/>
            <person name="Borneman A.R."/>
        </authorList>
    </citation>
    <scope>NUCLEOTIDE SEQUENCE [LARGE SCALE GENOMIC DNA]</scope>
    <source>
        <strain evidence="14">AWRI3580</strain>
    </source>
</reference>
<organism evidence="13 14">
    <name type="scientific">Hanseniaspora uvarum</name>
    <name type="common">Yeast</name>
    <name type="synonym">Kloeckera apiculata</name>
    <dbReference type="NCBI Taxonomy" id="29833"/>
    <lineage>
        <taxon>Eukaryota</taxon>
        <taxon>Fungi</taxon>
        <taxon>Dikarya</taxon>
        <taxon>Ascomycota</taxon>
        <taxon>Saccharomycotina</taxon>
        <taxon>Saccharomycetes</taxon>
        <taxon>Saccharomycodales</taxon>
        <taxon>Saccharomycodaceae</taxon>
        <taxon>Hanseniaspora</taxon>
    </lineage>
</organism>
<comment type="caution">
    <text evidence="13">The sequence shown here is derived from an EMBL/GenBank/DDBJ whole genome shotgun (WGS) entry which is preliminary data.</text>
</comment>
<dbReference type="InterPro" id="IPR015947">
    <property type="entry name" value="PUA-like_sf"/>
</dbReference>
<dbReference type="GO" id="GO:0006515">
    <property type="term" value="P:protein quality control for misfolded or incompletely synthesized proteins"/>
    <property type="evidence" value="ECO:0007669"/>
    <property type="project" value="TreeGrafter"/>
</dbReference>
<dbReference type="PANTHER" id="PTHR43718:SF2">
    <property type="entry name" value="LON PROTEASE HOMOLOG, MITOCHONDRIAL"/>
    <property type="match status" value="1"/>
</dbReference>
<dbReference type="Pfam" id="PF05362">
    <property type="entry name" value="Lon_C"/>
    <property type="match status" value="1"/>
</dbReference>
<evidence type="ECO:0000256" key="1">
    <source>
        <dbReference type="ARBA" id="ARBA00022670"/>
    </source>
</evidence>
<dbReference type="GO" id="GO:0004176">
    <property type="term" value="F:ATP-dependent peptidase activity"/>
    <property type="evidence" value="ECO:0007669"/>
    <property type="project" value="UniProtKB-UniRule"/>
</dbReference>
<dbReference type="OrthoDB" id="2411602at2759"/>
<dbReference type="FunFam" id="3.40.50.300:FF:000021">
    <property type="entry name" value="Lon protease homolog"/>
    <property type="match status" value="1"/>
</dbReference>
<feature type="compositionally biased region" description="Basic and acidic residues" evidence="10">
    <location>
        <begin position="72"/>
        <end position="112"/>
    </location>
</feature>
<feature type="active site" evidence="7">
    <location>
        <position position="992"/>
    </location>
</feature>
<dbReference type="Gene3D" id="3.40.50.300">
    <property type="entry name" value="P-loop containing nucleotide triphosphate hydrolases"/>
    <property type="match status" value="1"/>
</dbReference>
<dbReference type="CDD" id="cd19500">
    <property type="entry name" value="RecA-like_Lon"/>
    <property type="match status" value="1"/>
</dbReference>
<feature type="region of interest" description="Disordered" evidence="10">
    <location>
        <begin position="787"/>
        <end position="807"/>
    </location>
</feature>
<dbReference type="GO" id="GO:0004252">
    <property type="term" value="F:serine-type endopeptidase activity"/>
    <property type="evidence" value="ECO:0007669"/>
    <property type="project" value="UniProtKB-UniRule"/>
</dbReference>
<evidence type="ECO:0000256" key="7">
    <source>
        <dbReference type="PROSITE-ProRule" id="PRU01122"/>
    </source>
</evidence>
<keyword evidence="1 7" id="KW-0645">Protease</keyword>
<dbReference type="EC" id="3.4.21.-" evidence="9"/>